<evidence type="ECO:0000256" key="2">
    <source>
        <dbReference type="SAM" id="SignalP"/>
    </source>
</evidence>
<protein>
    <submittedName>
        <fullName evidence="4">T9SS type A sorting domain-containing protein</fullName>
    </submittedName>
</protein>
<feature type="chain" id="PRO_5045713764" evidence="2">
    <location>
        <begin position="19"/>
        <end position="1165"/>
    </location>
</feature>
<name>A0ABP8EAC9_9FLAO</name>
<sequence>MKKIVYLLAILFSFAIQAQYNPDAPWMKSLDANYKKSGLKTKAITFQEIVDAFNAYWETRDSEIKGSGYKPFKRWETYWKNYVKEDGTLPSSAELWKVWEQVELSKQNSLLADLSNWQPVGPFNHTNTGSWSSGQGRINAIIVDPNISTTYYAGAPAGGIWKSEDSGATWVPLSDDLPQIGVSGIAIDYADSDIIYIATGDDDGADSYSIGVMKSTDGGDSWNTTGLSAFTSEQLLMNDIYIHPSNSNILWVATSRGIYKTTDAGVNWSNMNGTEGLNIKDIKLKPGNPDTIYAVTSNTLFVSIDAGNTFTNAGFGVGLPTSSGRLVIDVTANNPNVIYVLSSLVSGFEYNGVNLSHAFQGLYKSSDSGINFTTQAIYDYQGNGDPKDVGDIFESSQAWFDMAFAVSDLDENEVYTGVLNIWKSTNGGTDFTKVNNWYSPNSASYSHADIHLLRFYDGVLFTGTDGGFYKTIDGGTSFTDLTGGMQIGQFYRLTVSSESSQKMIGGLQDNGGYAYSNNSWQVYYGADGMDTAIDPLDSDLMFGFIQYGGGLYVSETGGASRDYSISAPDAETGTNDSGGNWITPLVMNRDGELYAGYSSLYKLCGSSWHQVSTSFGNNVNIDVLEIDTVNPNNIFVGLNKDLIKSTDKGVTFSTVESFSSNITSIEFNNNDSDIVYVTTSGSGGDVLKSLDGGLTFASIKGSLPNVTKNIIKHQNLHSENPLYLGTSLGVYRYDDALGDWESFENNLPTVPVRDLEINVNDANITAATYGRGIWQSNIQTESINKEIGIVTINDAKARVTCGNLNGVKALVKNFGTNNINSVQVSYSLNGGNTENTVWTGTILPNSTALVDIPEINVTTSGLQELKINTTTANDAFGGNNELITTFYANESGILNAENDFEDPSDELLVYDEVGNCSGYWERGEPTGTLLGSAASGSNVYGTNLSGEYGNGIKSYLVTKCYDLSVLNNPVFKFKMAFDLEFNWDIMYVEYSTDLGVNWNVLGTANDSNWYNSDTLPGSNCYNCPGAQWTGTSSSLLDYSYNLAALNTESNIVFRFVFNSDAFTTNEGVVIDDLSIEGTLNVSEFDSQVFSVYPNPSSKIFHLKSKTISEIDFTITDVTGKTVMEKRGISLTRDSYKLNMENHASGVYFISITSENNKVTKKLILK</sequence>
<dbReference type="RefSeq" id="WP_139001046.1">
    <property type="nucleotide sequence ID" value="NZ_BAABAV010000001.1"/>
</dbReference>
<dbReference type="EMBL" id="BAABAV010000001">
    <property type="protein sequence ID" value="GAA4269035.1"/>
    <property type="molecule type" value="Genomic_DNA"/>
</dbReference>
<evidence type="ECO:0000313" key="5">
    <source>
        <dbReference type="Proteomes" id="UP001500027"/>
    </source>
</evidence>
<dbReference type="InterPro" id="IPR052025">
    <property type="entry name" value="Xyloglucanase_GH74"/>
</dbReference>
<keyword evidence="1 2" id="KW-0732">Signal</keyword>
<proteinExistence type="predicted"/>
<dbReference type="CDD" id="cd15482">
    <property type="entry name" value="Sialidase_non-viral"/>
    <property type="match status" value="1"/>
</dbReference>
<organism evidence="4 5">
    <name type="scientific">Hyunsoonleella aestuarii</name>
    <dbReference type="NCBI Taxonomy" id="912802"/>
    <lineage>
        <taxon>Bacteria</taxon>
        <taxon>Pseudomonadati</taxon>
        <taxon>Bacteroidota</taxon>
        <taxon>Flavobacteriia</taxon>
        <taxon>Flavobacteriales</taxon>
        <taxon>Flavobacteriaceae</taxon>
    </lineage>
</organism>
<dbReference type="Gene3D" id="2.130.10.10">
    <property type="entry name" value="YVTN repeat-like/Quinoprotein amine dehydrogenase"/>
    <property type="match status" value="5"/>
</dbReference>
<dbReference type="NCBIfam" id="TIGR04183">
    <property type="entry name" value="Por_Secre_tail"/>
    <property type="match status" value="1"/>
</dbReference>
<feature type="domain" description="Secretion system C-terminal sorting" evidence="3">
    <location>
        <begin position="1091"/>
        <end position="1163"/>
    </location>
</feature>
<dbReference type="Proteomes" id="UP001500027">
    <property type="component" value="Unassembled WGS sequence"/>
</dbReference>
<reference evidence="5" key="1">
    <citation type="journal article" date="2019" name="Int. J. Syst. Evol. Microbiol.">
        <title>The Global Catalogue of Microorganisms (GCM) 10K type strain sequencing project: providing services to taxonomists for standard genome sequencing and annotation.</title>
        <authorList>
            <consortium name="The Broad Institute Genomics Platform"/>
            <consortium name="The Broad Institute Genome Sequencing Center for Infectious Disease"/>
            <person name="Wu L."/>
            <person name="Ma J."/>
        </authorList>
    </citation>
    <scope>NUCLEOTIDE SEQUENCE [LARGE SCALE GENOMIC DNA]</scope>
    <source>
        <strain evidence="5">JCM 17452</strain>
    </source>
</reference>
<comment type="caution">
    <text evidence="4">The sequence shown here is derived from an EMBL/GenBank/DDBJ whole genome shotgun (WGS) entry which is preliminary data.</text>
</comment>
<dbReference type="InterPro" id="IPR015943">
    <property type="entry name" value="WD40/YVTN_repeat-like_dom_sf"/>
</dbReference>
<dbReference type="Pfam" id="PF18962">
    <property type="entry name" value="Por_Secre_tail"/>
    <property type="match status" value="1"/>
</dbReference>
<evidence type="ECO:0000259" key="3">
    <source>
        <dbReference type="Pfam" id="PF18962"/>
    </source>
</evidence>
<evidence type="ECO:0000313" key="4">
    <source>
        <dbReference type="EMBL" id="GAA4269035.1"/>
    </source>
</evidence>
<dbReference type="PANTHER" id="PTHR43739:SF5">
    <property type="entry name" value="EXO-ALPHA-SIALIDASE"/>
    <property type="match status" value="1"/>
</dbReference>
<dbReference type="SUPFAM" id="SSF110296">
    <property type="entry name" value="Oligoxyloglucan reducing end-specific cellobiohydrolase"/>
    <property type="match status" value="2"/>
</dbReference>
<keyword evidence="5" id="KW-1185">Reference proteome</keyword>
<dbReference type="Gene3D" id="2.60.120.260">
    <property type="entry name" value="Galactose-binding domain-like"/>
    <property type="match status" value="1"/>
</dbReference>
<feature type="signal peptide" evidence="2">
    <location>
        <begin position="1"/>
        <end position="18"/>
    </location>
</feature>
<dbReference type="PANTHER" id="PTHR43739">
    <property type="entry name" value="XYLOGLUCANASE (EUROFUNG)"/>
    <property type="match status" value="1"/>
</dbReference>
<evidence type="ECO:0000256" key="1">
    <source>
        <dbReference type="ARBA" id="ARBA00022729"/>
    </source>
</evidence>
<dbReference type="InterPro" id="IPR026444">
    <property type="entry name" value="Secre_tail"/>
</dbReference>
<accession>A0ABP8EAC9</accession>
<gene>
    <name evidence="4" type="ORF">GCM10022257_11360</name>
</gene>